<proteinExistence type="predicted"/>
<dbReference type="EMBL" id="JAUSWO010000001">
    <property type="protein sequence ID" value="MDQ0513938.1"/>
    <property type="molecule type" value="Genomic_DNA"/>
</dbReference>
<evidence type="ECO:0000256" key="1">
    <source>
        <dbReference type="SAM" id="SignalP"/>
    </source>
</evidence>
<comment type="caution">
    <text evidence="2">The sequence shown here is derived from an EMBL/GenBank/DDBJ whole genome shotgun (WGS) entry which is preliminary data.</text>
</comment>
<feature type="chain" id="PRO_5047532722" evidence="1">
    <location>
        <begin position="23"/>
        <end position="382"/>
    </location>
</feature>
<name>A0ABU0LZ03_9BACT</name>
<feature type="signal peptide" evidence="1">
    <location>
        <begin position="1"/>
        <end position="22"/>
    </location>
</feature>
<gene>
    <name evidence="2" type="ORF">J2Z62_000376</name>
</gene>
<reference evidence="2" key="1">
    <citation type="submission" date="2023-07" db="EMBL/GenBank/DDBJ databases">
        <title>Genomic Encyclopedia of Type Strains, Phase IV (KMG-IV): sequencing the most valuable type-strain genomes for metagenomic binning, comparative biology and taxonomic classification.</title>
        <authorList>
            <person name="Goeker M."/>
        </authorList>
    </citation>
    <scope>NUCLEOTIDE SEQUENCE [LARGE SCALE GENOMIC DNA]</scope>
    <source>
        <strain evidence="2">DSM 21204</strain>
    </source>
</reference>
<protein>
    <submittedName>
        <fullName evidence="2">Aromatic cluster surface protein</fullName>
    </submittedName>
</protein>
<dbReference type="InterPro" id="IPR027593">
    <property type="entry name" value="Aro_clust"/>
</dbReference>
<keyword evidence="3" id="KW-1185">Reference proteome</keyword>
<dbReference type="Proteomes" id="UP001240643">
    <property type="component" value="Unassembled WGS sequence"/>
</dbReference>
<evidence type="ECO:0000313" key="2">
    <source>
        <dbReference type="EMBL" id="MDQ0513938.1"/>
    </source>
</evidence>
<dbReference type="NCBIfam" id="TIGR04313">
    <property type="entry name" value="aro_clust_Mycop"/>
    <property type="match status" value="1"/>
</dbReference>
<sequence>MKKFYKKSLLSLFSLVSLGLTSLGPLTVVKSHAKTTNVAQMESEKKVFNEDQHNLFLLDQFLNSAQAKEEYLFQQNNINFTQLWNLKYSLVWYNPILSWSRHNDNLSFTRFETGKSIFENLTINWWWYLFNINHLNFSFNPYGSGFANYPEEKNDFLDLKKFFASTSFRLSTNKIQQIYKVDLITLREDLYKTKSVFYLQYQNNYFVKIYRLVDSSGVIRFIVWPDLYYLNNPEDPQTFWKEFEQKVQQLRMKKINNYISETDIDEELADEYQMSQLINIKLQSSQFTKNLFQIYRQQNIQQVPVPNTSTTDITQDPDYQQKRLQKQQEVETRAYRRFNDNGLYDEALEGSFYDYFADAVRQVNNEKKNHVLRYTLRSVYEN</sequence>
<evidence type="ECO:0000313" key="3">
    <source>
        <dbReference type="Proteomes" id="UP001240643"/>
    </source>
</evidence>
<accession>A0ABU0LZ03</accession>
<organism evidence="2 3">
    <name type="scientific">Mycoplasmoides fastidiosum</name>
    <dbReference type="NCBI Taxonomy" id="92758"/>
    <lineage>
        <taxon>Bacteria</taxon>
        <taxon>Bacillati</taxon>
        <taxon>Mycoplasmatota</taxon>
        <taxon>Mycoplasmoidales</taxon>
        <taxon>Mycoplasmoidaceae</taxon>
        <taxon>Mycoplasmoides</taxon>
    </lineage>
</organism>
<dbReference type="RefSeq" id="WP_256547368.1">
    <property type="nucleotide sequence ID" value="NZ_CP101809.1"/>
</dbReference>
<keyword evidence="1" id="KW-0732">Signal</keyword>